<dbReference type="AlphaFoldDB" id="A0A553Q6M1"/>
<accession>A0A553Q6M1</accession>
<sequence>MSFHQEQALSIEKFVAELALGKIDLRKNLTDESNHSVFKEKLTVYSATHWLQKEPSKQKANGKIDELFH</sequence>
<evidence type="ECO:0000313" key="2">
    <source>
        <dbReference type="Proteomes" id="UP000316079"/>
    </source>
</evidence>
<gene>
    <name evidence="1" type="ORF">DNTS_020378</name>
</gene>
<dbReference type="Proteomes" id="UP000316079">
    <property type="component" value="Unassembled WGS sequence"/>
</dbReference>
<dbReference type="EMBL" id="SRMA01026272">
    <property type="protein sequence ID" value="TRY85566.1"/>
    <property type="molecule type" value="Genomic_DNA"/>
</dbReference>
<evidence type="ECO:0000313" key="1">
    <source>
        <dbReference type="EMBL" id="TRY85566.1"/>
    </source>
</evidence>
<name>A0A553Q6M1_9TELE</name>
<protein>
    <submittedName>
        <fullName evidence="1">Uncharacterized protein</fullName>
    </submittedName>
</protein>
<organism evidence="1 2">
    <name type="scientific">Danionella cerebrum</name>
    <dbReference type="NCBI Taxonomy" id="2873325"/>
    <lineage>
        <taxon>Eukaryota</taxon>
        <taxon>Metazoa</taxon>
        <taxon>Chordata</taxon>
        <taxon>Craniata</taxon>
        <taxon>Vertebrata</taxon>
        <taxon>Euteleostomi</taxon>
        <taxon>Actinopterygii</taxon>
        <taxon>Neopterygii</taxon>
        <taxon>Teleostei</taxon>
        <taxon>Ostariophysi</taxon>
        <taxon>Cypriniformes</taxon>
        <taxon>Danionidae</taxon>
        <taxon>Danioninae</taxon>
        <taxon>Danionella</taxon>
    </lineage>
</organism>
<reference evidence="1 2" key="1">
    <citation type="journal article" date="2019" name="Sci. Data">
        <title>Hybrid genome assembly and annotation of Danionella translucida.</title>
        <authorList>
            <person name="Kadobianskyi M."/>
            <person name="Schulze L."/>
            <person name="Schuelke M."/>
            <person name="Judkewitz B."/>
        </authorList>
    </citation>
    <scope>NUCLEOTIDE SEQUENCE [LARGE SCALE GENOMIC DNA]</scope>
    <source>
        <strain evidence="1 2">Bolton</strain>
    </source>
</reference>
<comment type="caution">
    <text evidence="1">The sequence shown here is derived from an EMBL/GenBank/DDBJ whole genome shotgun (WGS) entry which is preliminary data.</text>
</comment>
<dbReference type="OrthoDB" id="203862at2759"/>
<proteinExistence type="predicted"/>
<keyword evidence="2" id="KW-1185">Reference proteome</keyword>